<protein>
    <submittedName>
        <fullName evidence="1">Uncharacterized protein</fullName>
    </submittedName>
</protein>
<dbReference type="AlphaFoldDB" id="A0AAV7FGB8"/>
<keyword evidence="2" id="KW-1185">Reference proteome</keyword>
<sequence>MGSQLLVAYSFEVNPQAVVQSLPVLARGGSGLLKQGEVVQNGEGIKASLITKTMKRV</sequence>
<dbReference type="Proteomes" id="UP000825729">
    <property type="component" value="Unassembled WGS sequence"/>
</dbReference>
<organism evidence="1 2">
    <name type="scientific">Aristolochia fimbriata</name>
    <name type="common">White veined hardy Dutchman's pipe vine</name>
    <dbReference type="NCBI Taxonomy" id="158543"/>
    <lineage>
        <taxon>Eukaryota</taxon>
        <taxon>Viridiplantae</taxon>
        <taxon>Streptophyta</taxon>
        <taxon>Embryophyta</taxon>
        <taxon>Tracheophyta</taxon>
        <taxon>Spermatophyta</taxon>
        <taxon>Magnoliopsida</taxon>
        <taxon>Magnoliidae</taxon>
        <taxon>Piperales</taxon>
        <taxon>Aristolochiaceae</taxon>
        <taxon>Aristolochia</taxon>
    </lineage>
</organism>
<evidence type="ECO:0000313" key="2">
    <source>
        <dbReference type="Proteomes" id="UP000825729"/>
    </source>
</evidence>
<comment type="caution">
    <text evidence="1">The sequence shown here is derived from an EMBL/GenBank/DDBJ whole genome shotgun (WGS) entry which is preliminary data.</text>
</comment>
<reference evidence="1 2" key="1">
    <citation type="submission" date="2021-07" db="EMBL/GenBank/DDBJ databases">
        <title>The Aristolochia fimbriata genome: insights into angiosperm evolution, floral development and chemical biosynthesis.</title>
        <authorList>
            <person name="Jiao Y."/>
        </authorList>
    </citation>
    <scope>NUCLEOTIDE SEQUENCE [LARGE SCALE GENOMIC DNA]</scope>
    <source>
        <strain evidence="1">IBCAS-2021</strain>
        <tissue evidence="1">Leaf</tissue>
    </source>
</reference>
<name>A0AAV7FGB8_ARIFI</name>
<dbReference type="EMBL" id="JAINDJ010000002">
    <property type="protein sequence ID" value="KAG9458688.1"/>
    <property type="molecule type" value="Genomic_DNA"/>
</dbReference>
<gene>
    <name evidence="1" type="ORF">H6P81_003196</name>
</gene>
<accession>A0AAV7FGB8</accession>
<proteinExistence type="predicted"/>
<evidence type="ECO:0000313" key="1">
    <source>
        <dbReference type="EMBL" id="KAG9458688.1"/>
    </source>
</evidence>